<dbReference type="PANTHER" id="PTHR43301:SF3">
    <property type="entry name" value="ARABINAN ENDO-1,5-ALPHA-L-ARABINOSIDASE A-RELATED"/>
    <property type="match status" value="1"/>
</dbReference>
<dbReference type="InterPro" id="IPR050727">
    <property type="entry name" value="GH43_arabinanases"/>
</dbReference>
<evidence type="ECO:0000256" key="3">
    <source>
        <dbReference type="ARBA" id="ARBA00009865"/>
    </source>
</evidence>
<protein>
    <recommendedName>
        <fullName evidence="4 7">Arabinan endo-1,5-alpha-L-arabinosidase</fullName>
        <ecNumber evidence="4 7">3.2.1.99</ecNumber>
    </recommendedName>
</protein>
<dbReference type="Pfam" id="PF04616">
    <property type="entry name" value="Glyco_hydro_43"/>
    <property type="match status" value="1"/>
</dbReference>
<evidence type="ECO:0000313" key="11">
    <source>
        <dbReference type="EMBL" id="KAF2202027.1"/>
    </source>
</evidence>
<dbReference type="GO" id="GO:0046558">
    <property type="term" value="F:arabinan endo-1,5-alpha-L-arabinosidase activity"/>
    <property type="evidence" value="ECO:0007669"/>
    <property type="project" value="UniProtKB-EC"/>
</dbReference>
<dbReference type="EMBL" id="ML993952">
    <property type="protein sequence ID" value="KAF2202027.1"/>
    <property type="molecule type" value="Genomic_DNA"/>
</dbReference>
<feature type="signal peptide" evidence="10">
    <location>
        <begin position="1"/>
        <end position="24"/>
    </location>
</feature>
<gene>
    <name evidence="11" type="ORF">GQ43DRAFT_392989</name>
</gene>
<dbReference type="Proteomes" id="UP000799536">
    <property type="component" value="Unassembled WGS sequence"/>
</dbReference>
<comment type="pathway">
    <text evidence="2 7">Glycan metabolism; L-arabinan degradation.</text>
</comment>
<dbReference type="Gene3D" id="2.115.10.20">
    <property type="entry name" value="Glycosyl hydrolase domain, family 43"/>
    <property type="match status" value="1"/>
</dbReference>
<keyword evidence="10" id="KW-0732">Signal</keyword>
<evidence type="ECO:0000256" key="10">
    <source>
        <dbReference type="SAM" id="SignalP"/>
    </source>
</evidence>
<reference evidence="11" key="1">
    <citation type="journal article" date="2020" name="Stud. Mycol.">
        <title>101 Dothideomycetes genomes: a test case for predicting lifestyles and emergence of pathogens.</title>
        <authorList>
            <person name="Haridas S."/>
            <person name="Albert R."/>
            <person name="Binder M."/>
            <person name="Bloem J."/>
            <person name="Labutti K."/>
            <person name="Salamov A."/>
            <person name="Andreopoulos B."/>
            <person name="Baker S."/>
            <person name="Barry K."/>
            <person name="Bills G."/>
            <person name="Bluhm B."/>
            <person name="Cannon C."/>
            <person name="Castanera R."/>
            <person name="Culley D."/>
            <person name="Daum C."/>
            <person name="Ezra D."/>
            <person name="Gonzalez J."/>
            <person name="Henrissat B."/>
            <person name="Kuo A."/>
            <person name="Liang C."/>
            <person name="Lipzen A."/>
            <person name="Lutzoni F."/>
            <person name="Magnuson J."/>
            <person name="Mondo S."/>
            <person name="Nolan M."/>
            <person name="Ohm R."/>
            <person name="Pangilinan J."/>
            <person name="Park H.-J."/>
            <person name="Ramirez L."/>
            <person name="Alfaro M."/>
            <person name="Sun H."/>
            <person name="Tritt A."/>
            <person name="Yoshinaga Y."/>
            <person name="Zwiers L.-H."/>
            <person name="Turgeon B."/>
            <person name="Goodwin S."/>
            <person name="Spatafora J."/>
            <person name="Crous P."/>
            <person name="Grigoriev I."/>
        </authorList>
    </citation>
    <scope>NUCLEOTIDE SEQUENCE</scope>
    <source>
        <strain evidence="11">ATCC 74209</strain>
    </source>
</reference>
<name>A0A9P4MTF5_9PLEO</name>
<feature type="site" description="Important for catalytic activity, responsible for pKa modulation of the active site Glu and correct orientation of both the proton donor and substrate" evidence="9">
    <location>
        <position position="155"/>
    </location>
</feature>
<comment type="catalytic activity">
    <reaction evidence="1 7">
        <text>Endohydrolysis of (1-&gt;5)-alpha-arabinofuranosidic linkages in (1-&gt;5)-arabinans.</text>
        <dbReference type="EC" id="3.2.1.99"/>
    </reaction>
</comment>
<evidence type="ECO:0000313" key="12">
    <source>
        <dbReference type="Proteomes" id="UP000799536"/>
    </source>
</evidence>
<dbReference type="PANTHER" id="PTHR43301">
    <property type="entry name" value="ARABINAN ENDO-1,5-ALPHA-L-ARABINOSIDASE"/>
    <property type="match status" value="1"/>
</dbReference>
<dbReference type="CDD" id="cd18831">
    <property type="entry name" value="GH43_AnAbnA-like"/>
    <property type="match status" value="1"/>
</dbReference>
<evidence type="ECO:0000256" key="6">
    <source>
        <dbReference type="ARBA" id="ARBA00023295"/>
    </source>
</evidence>
<sequence length="328" mass="35034">MRFLNFSFSILFSSALLLASSVTAYTNPQSCTGTCTNAHDPSIIRRDSDGTYFRFSTGGNIAIHTAPAITGPWTYKGAMLPSCSKISLSGNCDLWAPSVHKVGSTYYVYYSVSTFGSQNSAIGLATSSTMDVGSWTDVGATGISSTSSKSYNAIDPALIQVGSSYYLNFGSFWGDLYQVQMSSDAKKGGGGSSYQIAYTSSGTHAIEGAYMINYSGYYYLFFSAGICCGYDSSRPASGAEYKIKVCRSTSATGGFVDKNGVSCTNGGGTVVLESHDKVYGPGGQSLYNDPTHGWIIVYHYVNTSIGYADGQKQFGWNQIKWSNGWPTV</sequence>
<accession>A0A9P4MTF5</accession>
<dbReference type="SUPFAM" id="SSF75005">
    <property type="entry name" value="Arabinanase/levansucrase/invertase"/>
    <property type="match status" value="1"/>
</dbReference>
<evidence type="ECO:0000256" key="7">
    <source>
        <dbReference type="PIRNR" id="PIRNR026534"/>
    </source>
</evidence>
<evidence type="ECO:0000256" key="5">
    <source>
        <dbReference type="ARBA" id="ARBA00022801"/>
    </source>
</evidence>
<evidence type="ECO:0000256" key="1">
    <source>
        <dbReference type="ARBA" id="ARBA00000375"/>
    </source>
</evidence>
<evidence type="ECO:0000256" key="2">
    <source>
        <dbReference type="ARBA" id="ARBA00004834"/>
    </source>
</evidence>
<feature type="chain" id="PRO_5040428374" description="Arabinan endo-1,5-alpha-L-arabinosidase" evidence="10">
    <location>
        <begin position="25"/>
        <end position="328"/>
    </location>
</feature>
<dbReference type="GO" id="GO:0005975">
    <property type="term" value="P:carbohydrate metabolic process"/>
    <property type="evidence" value="ECO:0007669"/>
    <property type="project" value="InterPro"/>
</dbReference>
<evidence type="ECO:0000256" key="4">
    <source>
        <dbReference type="ARBA" id="ARBA00012586"/>
    </source>
</evidence>
<keyword evidence="12" id="KW-1185">Reference proteome</keyword>
<dbReference type="EC" id="3.2.1.99" evidence="4 7"/>
<evidence type="ECO:0000256" key="9">
    <source>
        <dbReference type="PIRSR" id="PIRSR606710-2"/>
    </source>
</evidence>
<dbReference type="InterPro" id="IPR006710">
    <property type="entry name" value="Glyco_hydro_43"/>
</dbReference>
<organism evidence="11 12">
    <name type="scientific">Delitschia confertaspora ATCC 74209</name>
    <dbReference type="NCBI Taxonomy" id="1513339"/>
    <lineage>
        <taxon>Eukaryota</taxon>
        <taxon>Fungi</taxon>
        <taxon>Dikarya</taxon>
        <taxon>Ascomycota</taxon>
        <taxon>Pezizomycotina</taxon>
        <taxon>Dothideomycetes</taxon>
        <taxon>Pleosporomycetidae</taxon>
        <taxon>Pleosporales</taxon>
        <taxon>Delitschiaceae</taxon>
        <taxon>Delitschia</taxon>
    </lineage>
</organism>
<dbReference type="AlphaFoldDB" id="A0A9P4MTF5"/>
<dbReference type="PIRSF" id="PIRSF026534">
    <property type="entry name" value="Endo_alpha-L-arabinosidase"/>
    <property type="match status" value="1"/>
</dbReference>
<dbReference type="InterPro" id="IPR023296">
    <property type="entry name" value="Glyco_hydro_beta-prop_sf"/>
</dbReference>
<evidence type="ECO:0000256" key="8">
    <source>
        <dbReference type="PIRSR" id="PIRSR606710-1"/>
    </source>
</evidence>
<dbReference type="InterPro" id="IPR016840">
    <property type="entry name" value="Glyco_hydro_43_endo_a_Ara-ase"/>
</dbReference>
<proteinExistence type="inferred from homology"/>
<keyword evidence="5 7" id="KW-0378">Hydrolase</keyword>
<feature type="active site" description="Proton acceptor" evidence="8">
    <location>
        <position position="40"/>
    </location>
</feature>
<dbReference type="OrthoDB" id="195678at2759"/>
<feature type="active site" description="Proton donor" evidence="8">
    <location>
        <position position="207"/>
    </location>
</feature>
<keyword evidence="6 7" id="KW-0326">Glycosidase</keyword>
<comment type="similarity">
    <text evidence="3 7">Belongs to the glycosyl hydrolase 43 family.</text>
</comment>
<comment type="caution">
    <text evidence="11">The sequence shown here is derived from an EMBL/GenBank/DDBJ whole genome shotgun (WGS) entry which is preliminary data.</text>
</comment>